<dbReference type="GO" id="GO:0005524">
    <property type="term" value="F:ATP binding"/>
    <property type="evidence" value="ECO:0007669"/>
    <property type="project" value="UniProtKB-KW"/>
</dbReference>
<keyword evidence="7" id="KW-0829">Tyrosine-protein kinase</keyword>
<dbReference type="InterPro" id="IPR027417">
    <property type="entry name" value="P-loop_NTPase"/>
</dbReference>
<evidence type="ECO:0000256" key="6">
    <source>
        <dbReference type="ARBA" id="ARBA00022840"/>
    </source>
</evidence>
<comment type="caution">
    <text evidence="10">The sequence shown here is derived from an EMBL/GenBank/DDBJ whole genome shotgun (WGS) entry which is preliminary data.</text>
</comment>
<evidence type="ECO:0000256" key="5">
    <source>
        <dbReference type="ARBA" id="ARBA00022777"/>
    </source>
</evidence>
<dbReference type="PANTHER" id="PTHR32309">
    <property type="entry name" value="TYROSINE-PROTEIN KINASE"/>
    <property type="match status" value="1"/>
</dbReference>
<keyword evidence="6" id="KW-0067">ATP-binding</keyword>
<dbReference type="Proteomes" id="UP000194903">
    <property type="component" value="Unassembled WGS sequence"/>
</dbReference>
<dbReference type="Gene3D" id="3.40.50.300">
    <property type="entry name" value="P-loop containing nucleotide triphosphate hydrolases"/>
    <property type="match status" value="1"/>
</dbReference>
<dbReference type="RefSeq" id="WP_087019834.1">
    <property type="nucleotide sequence ID" value="NZ_NHOC01000006.1"/>
</dbReference>
<keyword evidence="11" id="KW-1185">Reference proteome</keyword>
<evidence type="ECO:0000256" key="4">
    <source>
        <dbReference type="ARBA" id="ARBA00022741"/>
    </source>
</evidence>
<evidence type="ECO:0000256" key="2">
    <source>
        <dbReference type="ARBA" id="ARBA00011903"/>
    </source>
</evidence>
<dbReference type="GO" id="GO:0005886">
    <property type="term" value="C:plasma membrane"/>
    <property type="evidence" value="ECO:0007669"/>
    <property type="project" value="TreeGrafter"/>
</dbReference>
<sequence>MMIGSKKRAGNAGFTNQVEYLLTDTVPFAIQEAYKMIRTNIIFSIPDQKCKKILVTSALQGEAKSTTAVNVSIAFAQNQSRILLVDCDLRLPTDAKKLNAQQSPGLTNLLVGMCTLDEAIQQLPSGLDVLAAGDIPPNPSELLGSPRMEQLMKELESRYEYIILDTPPICAVADATILSKMASGVILVVRQGIATRENVNNALEKLKVANAKVLGIVMTGAANEKTKSYSKGKGYGYGYGYADNYAKAQMQIGDQKNESH</sequence>
<protein>
    <recommendedName>
        <fullName evidence="2">non-specific protein-tyrosine kinase</fullName>
        <ecNumber evidence="2">2.7.10.2</ecNumber>
    </recommendedName>
</protein>
<name>A0A252F3A9_9FIRM</name>
<keyword evidence="4" id="KW-0547">Nucleotide-binding</keyword>
<keyword evidence="3" id="KW-0808">Transferase</keyword>
<comment type="similarity">
    <text evidence="1">Belongs to the CpsD/CapB family.</text>
</comment>
<feature type="domain" description="AAA" evidence="9">
    <location>
        <begin position="52"/>
        <end position="194"/>
    </location>
</feature>
<dbReference type="EC" id="2.7.10.2" evidence="2"/>
<evidence type="ECO:0000256" key="3">
    <source>
        <dbReference type="ARBA" id="ARBA00022679"/>
    </source>
</evidence>
<dbReference type="InterPro" id="IPR005702">
    <property type="entry name" value="Wzc-like_C"/>
</dbReference>
<dbReference type="CDD" id="cd05387">
    <property type="entry name" value="BY-kinase"/>
    <property type="match status" value="1"/>
</dbReference>
<dbReference type="Pfam" id="PF13614">
    <property type="entry name" value="AAA_31"/>
    <property type="match status" value="1"/>
</dbReference>
<keyword evidence="5" id="KW-0418">Kinase</keyword>
<evidence type="ECO:0000256" key="8">
    <source>
        <dbReference type="ARBA" id="ARBA00051245"/>
    </source>
</evidence>
<organism evidence="10 11">
    <name type="scientific">Butyricicoccus porcorum</name>
    <dbReference type="NCBI Taxonomy" id="1945634"/>
    <lineage>
        <taxon>Bacteria</taxon>
        <taxon>Bacillati</taxon>
        <taxon>Bacillota</taxon>
        <taxon>Clostridia</taxon>
        <taxon>Eubacteriales</taxon>
        <taxon>Butyricicoccaceae</taxon>
        <taxon>Butyricicoccus</taxon>
    </lineage>
</organism>
<evidence type="ECO:0000259" key="9">
    <source>
        <dbReference type="Pfam" id="PF13614"/>
    </source>
</evidence>
<dbReference type="AlphaFoldDB" id="A0A252F3A9"/>
<evidence type="ECO:0000313" key="11">
    <source>
        <dbReference type="Proteomes" id="UP000194903"/>
    </source>
</evidence>
<evidence type="ECO:0000256" key="1">
    <source>
        <dbReference type="ARBA" id="ARBA00007316"/>
    </source>
</evidence>
<dbReference type="InterPro" id="IPR025669">
    <property type="entry name" value="AAA_dom"/>
</dbReference>
<dbReference type="NCBIfam" id="TIGR01007">
    <property type="entry name" value="eps_fam"/>
    <property type="match status" value="1"/>
</dbReference>
<accession>A0A252F3A9</accession>
<comment type="catalytic activity">
    <reaction evidence="8">
        <text>L-tyrosyl-[protein] + ATP = O-phospho-L-tyrosyl-[protein] + ADP + H(+)</text>
        <dbReference type="Rhea" id="RHEA:10596"/>
        <dbReference type="Rhea" id="RHEA-COMP:10136"/>
        <dbReference type="Rhea" id="RHEA-COMP:20101"/>
        <dbReference type="ChEBI" id="CHEBI:15378"/>
        <dbReference type="ChEBI" id="CHEBI:30616"/>
        <dbReference type="ChEBI" id="CHEBI:46858"/>
        <dbReference type="ChEBI" id="CHEBI:61978"/>
        <dbReference type="ChEBI" id="CHEBI:456216"/>
        <dbReference type="EC" id="2.7.10.2"/>
    </reaction>
</comment>
<proteinExistence type="inferred from homology"/>
<dbReference type="GO" id="GO:0004715">
    <property type="term" value="F:non-membrane spanning protein tyrosine kinase activity"/>
    <property type="evidence" value="ECO:0007669"/>
    <property type="project" value="UniProtKB-EC"/>
</dbReference>
<reference evidence="10 11" key="1">
    <citation type="submission" date="2017-05" db="EMBL/GenBank/DDBJ databases">
        <title>Butyricicoccus porcorum sp. nov. a butyrate-producing bacterium from the swine intestinal tract.</title>
        <authorList>
            <person name="Trachsel J."/>
            <person name="Humphrey S."/>
            <person name="Allen H.K."/>
        </authorList>
    </citation>
    <scope>NUCLEOTIDE SEQUENCE [LARGE SCALE GENOMIC DNA]</scope>
    <source>
        <strain evidence="10">BB10</strain>
    </source>
</reference>
<dbReference type="PANTHER" id="PTHR32309:SF13">
    <property type="entry name" value="FERRIC ENTEROBACTIN TRANSPORT PROTEIN FEPE"/>
    <property type="match status" value="1"/>
</dbReference>
<evidence type="ECO:0000256" key="7">
    <source>
        <dbReference type="ARBA" id="ARBA00023137"/>
    </source>
</evidence>
<dbReference type="OrthoDB" id="9794577at2"/>
<evidence type="ECO:0000313" key="10">
    <source>
        <dbReference type="EMBL" id="OUM20295.1"/>
    </source>
</evidence>
<gene>
    <name evidence="10" type="ORF">CBW42_08235</name>
</gene>
<dbReference type="InterPro" id="IPR050445">
    <property type="entry name" value="Bact_polysacc_biosynth/exp"/>
</dbReference>
<dbReference type="EMBL" id="NHOC01000006">
    <property type="protein sequence ID" value="OUM20295.1"/>
    <property type="molecule type" value="Genomic_DNA"/>
</dbReference>
<dbReference type="SUPFAM" id="SSF52540">
    <property type="entry name" value="P-loop containing nucleoside triphosphate hydrolases"/>
    <property type="match status" value="1"/>
</dbReference>